<feature type="transmembrane region" description="Helical" evidence="5">
    <location>
        <begin position="256"/>
        <end position="278"/>
    </location>
</feature>
<accession>A0A136WBE8</accession>
<feature type="transmembrane region" description="Helical" evidence="5">
    <location>
        <begin position="217"/>
        <end position="236"/>
    </location>
</feature>
<evidence type="ECO:0000256" key="1">
    <source>
        <dbReference type="ARBA" id="ARBA00004141"/>
    </source>
</evidence>
<dbReference type="PIRSF" id="PIRSF006060">
    <property type="entry name" value="AA_transporter"/>
    <property type="match status" value="1"/>
</dbReference>
<keyword evidence="3 5" id="KW-1133">Transmembrane helix</keyword>
<dbReference type="InterPro" id="IPR050598">
    <property type="entry name" value="AminoAcid_Transporter"/>
</dbReference>
<evidence type="ECO:0000256" key="3">
    <source>
        <dbReference type="ARBA" id="ARBA00022989"/>
    </source>
</evidence>
<feature type="transmembrane region" description="Helical" evidence="5">
    <location>
        <begin position="67"/>
        <end position="87"/>
    </location>
</feature>
<dbReference type="EMBL" id="LRVM01000013">
    <property type="protein sequence ID" value="KXL51854.1"/>
    <property type="molecule type" value="Genomic_DNA"/>
</dbReference>
<dbReference type="GO" id="GO:0015179">
    <property type="term" value="F:L-amino acid transmembrane transporter activity"/>
    <property type="evidence" value="ECO:0007669"/>
    <property type="project" value="TreeGrafter"/>
</dbReference>
<dbReference type="PATRIC" id="fig|36847.3.peg.3169"/>
<keyword evidence="7" id="KW-1185">Reference proteome</keyword>
<reference evidence="6 7" key="1">
    <citation type="submission" date="2016-01" db="EMBL/GenBank/DDBJ databases">
        <title>Genome sequence of Clostridium neopropionicum X4, DSM-3847.</title>
        <authorList>
            <person name="Poehlein A."/>
            <person name="Beck M.H."/>
            <person name="Bengelsdorf F.R."/>
            <person name="Daniel R."/>
            <person name="Duerre P."/>
        </authorList>
    </citation>
    <scope>NUCLEOTIDE SEQUENCE [LARGE SCALE GENOMIC DNA]</scope>
    <source>
        <strain evidence="6 7">DSM-3847</strain>
    </source>
</reference>
<keyword evidence="4 5" id="KW-0472">Membrane</keyword>
<gene>
    <name evidence="6" type="primary">steT_2</name>
    <name evidence="6" type="ORF">CLNEO_27100</name>
</gene>
<feature type="transmembrane region" description="Helical" evidence="5">
    <location>
        <begin position="459"/>
        <end position="478"/>
    </location>
</feature>
<evidence type="ECO:0000313" key="7">
    <source>
        <dbReference type="Proteomes" id="UP000070539"/>
    </source>
</evidence>
<feature type="transmembrane region" description="Helical" evidence="5">
    <location>
        <begin position="290"/>
        <end position="310"/>
    </location>
</feature>
<evidence type="ECO:0000256" key="5">
    <source>
        <dbReference type="SAM" id="Phobius"/>
    </source>
</evidence>
<evidence type="ECO:0000256" key="4">
    <source>
        <dbReference type="ARBA" id="ARBA00023136"/>
    </source>
</evidence>
<dbReference type="Gene3D" id="1.20.1740.10">
    <property type="entry name" value="Amino acid/polyamine transporter I"/>
    <property type="match status" value="1"/>
</dbReference>
<organism evidence="6 7">
    <name type="scientific">Anaerotignum neopropionicum</name>
    <dbReference type="NCBI Taxonomy" id="36847"/>
    <lineage>
        <taxon>Bacteria</taxon>
        <taxon>Bacillati</taxon>
        <taxon>Bacillota</taxon>
        <taxon>Clostridia</taxon>
        <taxon>Lachnospirales</taxon>
        <taxon>Anaerotignaceae</taxon>
        <taxon>Anaerotignum</taxon>
    </lineage>
</organism>
<proteinExistence type="predicted"/>
<comment type="caution">
    <text evidence="6">The sequence shown here is derived from an EMBL/GenBank/DDBJ whole genome shotgun (WGS) entry which is preliminary data.</text>
</comment>
<feature type="transmembrane region" description="Helical" evidence="5">
    <location>
        <begin position="343"/>
        <end position="368"/>
    </location>
</feature>
<feature type="transmembrane region" description="Helical" evidence="5">
    <location>
        <begin position="107"/>
        <end position="125"/>
    </location>
</feature>
<dbReference type="Proteomes" id="UP000070539">
    <property type="component" value="Unassembled WGS sequence"/>
</dbReference>
<feature type="transmembrane region" description="Helical" evidence="5">
    <location>
        <begin position="183"/>
        <end position="205"/>
    </location>
</feature>
<dbReference type="InterPro" id="IPR002293">
    <property type="entry name" value="AA/rel_permease1"/>
</dbReference>
<name>A0A136WBE8_9FIRM</name>
<protein>
    <submittedName>
        <fullName evidence="6">Serine/threonine exchanger SteT</fullName>
    </submittedName>
</protein>
<feature type="transmembrane region" description="Helical" evidence="5">
    <location>
        <begin position="484"/>
        <end position="501"/>
    </location>
</feature>
<feature type="transmembrane region" description="Helical" evidence="5">
    <location>
        <begin position="388"/>
        <end position="410"/>
    </location>
</feature>
<evidence type="ECO:0000256" key="2">
    <source>
        <dbReference type="ARBA" id="ARBA00022692"/>
    </source>
</evidence>
<sequence>MKEKFNKQNYQQMECINKKTWHISCSALNYLLKYVTFIKQSITALMRLCAKDIRGEVVMNQELEKKYGLLTAIAMVVGIVIGSGVFFKAEKVLVATGGNLPQGILAWFLGGLVMVVCAYNFAVLATRYEKVSGIVDYAETMVNSKYGYFFAWFMATIYFPAMTSVLAWVSARYFCVLLGWDIVGPQAMTIAGFFLVCSYVLNAISPRLAGKFQVTTTVIKLIPLAFMAVVGTIFGLKNGILVENFNTGVISQVQGNPLFTAVVGTSFAYEGWICATSINAELKDAKRNLPLALVIGTIFIVLVYMLYYVGLAGAIENKVMMEGGEAGAKIAFSTVFTQAGGTLLFVFVVISCLGTLNGLMLACTRGFYAMAARNEGPMPHIFNGVDKVTNMPTNSSAMGVLMASIWLTYFYGANLTQPWFGPFCFDSSELPIITIYAMYIPIFLMQLKKGTDLGVFNRYIAPTLGILASAFMVFAAIVSLGKAIVYYLILFAVVMCVGFLLKNFGHEKTVKKD</sequence>
<dbReference type="STRING" id="36847.CLNEO_27100"/>
<dbReference type="Pfam" id="PF13520">
    <property type="entry name" value="AA_permease_2"/>
    <property type="match status" value="1"/>
</dbReference>
<feature type="transmembrane region" description="Helical" evidence="5">
    <location>
        <begin position="430"/>
        <end position="447"/>
    </location>
</feature>
<keyword evidence="2 5" id="KW-0812">Transmembrane</keyword>
<dbReference type="GO" id="GO:0016020">
    <property type="term" value="C:membrane"/>
    <property type="evidence" value="ECO:0007669"/>
    <property type="project" value="UniProtKB-SubCell"/>
</dbReference>
<evidence type="ECO:0000313" key="6">
    <source>
        <dbReference type="EMBL" id="KXL51854.1"/>
    </source>
</evidence>
<dbReference type="PANTHER" id="PTHR11785">
    <property type="entry name" value="AMINO ACID TRANSPORTER"/>
    <property type="match status" value="1"/>
</dbReference>
<dbReference type="AlphaFoldDB" id="A0A136WBE8"/>
<comment type="subcellular location">
    <subcellularLocation>
        <location evidence="1">Membrane</location>
        <topology evidence="1">Multi-pass membrane protein</topology>
    </subcellularLocation>
</comment>
<dbReference type="PANTHER" id="PTHR11785:SF512">
    <property type="entry name" value="SOBREMESA, ISOFORM B"/>
    <property type="match status" value="1"/>
</dbReference>
<feature type="transmembrane region" description="Helical" evidence="5">
    <location>
        <begin position="146"/>
        <end position="171"/>
    </location>
</feature>